<evidence type="ECO:0000256" key="4">
    <source>
        <dbReference type="ARBA" id="ARBA00012458"/>
    </source>
</evidence>
<dbReference type="NCBIfam" id="TIGR01496">
    <property type="entry name" value="DHPS"/>
    <property type="match status" value="1"/>
</dbReference>
<reference evidence="10" key="1">
    <citation type="submission" date="2020-05" db="EMBL/GenBank/DDBJ databases">
        <authorList>
            <person name="Chiriac C."/>
            <person name="Salcher M."/>
            <person name="Ghai R."/>
            <person name="Kavagutti S V."/>
        </authorList>
    </citation>
    <scope>NUCLEOTIDE SEQUENCE</scope>
</reference>
<dbReference type="CDD" id="cd00739">
    <property type="entry name" value="DHPS"/>
    <property type="match status" value="1"/>
</dbReference>
<dbReference type="AlphaFoldDB" id="A0A6J7FDT0"/>
<dbReference type="InterPro" id="IPR006390">
    <property type="entry name" value="DHP_synth_dom"/>
</dbReference>
<dbReference type="PANTHER" id="PTHR20941:SF1">
    <property type="entry name" value="FOLIC ACID SYNTHESIS PROTEIN FOL1"/>
    <property type="match status" value="1"/>
</dbReference>
<evidence type="ECO:0000259" key="9">
    <source>
        <dbReference type="PROSITE" id="PS50972"/>
    </source>
</evidence>
<keyword evidence="7" id="KW-0460">Magnesium</keyword>
<dbReference type="FunFam" id="3.20.20.20:FF:000006">
    <property type="entry name" value="Dihydropteroate synthase"/>
    <property type="match status" value="1"/>
</dbReference>
<evidence type="ECO:0000256" key="5">
    <source>
        <dbReference type="ARBA" id="ARBA00022679"/>
    </source>
</evidence>
<comment type="pathway">
    <text evidence="3">Cofactor biosynthesis; tetrahydrofolate biosynthesis; 7,8-dihydrofolate from 2-amino-4-hydroxy-6-hydroxymethyl-7,8-dihydropteridine diphosphate and 4-aminobenzoate: step 1/2.</text>
</comment>
<feature type="domain" description="Pterin-binding" evidence="9">
    <location>
        <begin position="19"/>
        <end position="277"/>
    </location>
</feature>
<evidence type="ECO:0000256" key="7">
    <source>
        <dbReference type="ARBA" id="ARBA00022842"/>
    </source>
</evidence>
<protein>
    <recommendedName>
        <fullName evidence="4">dihydropteroate synthase</fullName>
        <ecNumber evidence="4">2.5.1.15</ecNumber>
    </recommendedName>
</protein>
<dbReference type="InterPro" id="IPR000489">
    <property type="entry name" value="Pterin-binding_dom"/>
</dbReference>
<dbReference type="GO" id="GO:0046872">
    <property type="term" value="F:metal ion binding"/>
    <property type="evidence" value="ECO:0007669"/>
    <property type="project" value="UniProtKB-KW"/>
</dbReference>
<keyword evidence="6" id="KW-0479">Metal-binding</keyword>
<dbReference type="PANTHER" id="PTHR20941">
    <property type="entry name" value="FOLATE SYNTHESIS PROTEINS"/>
    <property type="match status" value="1"/>
</dbReference>
<dbReference type="Pfam" id="PF00809">
    <property type="entry name" value="Pterin_bind"/>
    <property type="match status" value="1"/>
</dbReference>
<comment type="catalytic activity">
    <reaction evidence="1">
        <text>(7,8-dihydropterin-6-yl)methyl diphosphate + 4-aminobenzoate = 7,8-dihydropteroate + diphosphate</text>
        <dbReference type="Rhea" id="RHEA:19949"/>
        <dbReference type="ChEBI" id="CHEBI:17836"/>
        <dbReference type="ChEBI" id="CHEBI:17839"/>
        <dbReference type="ChEBI" id="CHEBI:33019"/>
        <dbReference type="ChEBI" id="CHEBI:72950"/>
        <dbReference type="EC" id="2.5.1.15"/>
    </reaction>
</comment>
<evidence type="ECO:0000256" key="1">
    <source>
        <dbReference type="ARBA" id="ARBA00000012"/>
    </source>
</evidence>
<dbReference type="InterPro" id="IPR011005">
    <property type="entry name" value="Dihydropteroate_synth-like_sf"/>
</dbReference>
<sequence>MNLRQPTGLPAALLGVDRSLVIGVLNVTPDSFSDGGKFSTAQDAIDFGVSLHGQGADFIDVGGESTRPGAERVSVGEEQHRVLDVIAGLTAAGVPSSIDTMHASTAAAAVAAGAFLVNDVSGGLADPGMLEVIAELEVPYVVMHWRGHSTQMNSMATYGDVVAEVLQELGTQVDAALAAGVSRDAIVIDPGLGFAKEADHNWAILNHLQALNETGYPVLIGASRKRFIGSLLSASDGSVRPVDERDVATDAISALAAAAGVWAVRVHDVAGSVDAVRIGGAWRRGKS</sequence>
<dbReference type="PROSITE" id="PS00792">
    <property type="entry name" value="DHPS_1"/>
    <property type="match status" value="1"/>
</dbReference>
<evidence type="ECO:0000256" key="6">
    <source>
        <dbReference type="ARBA" id="ARBA00022723"/>
    </source>
</evidence>
<proteinExistence type="predicted"/>
<evidence type="ECO:0000256" key="8">
    <source>
        <dbReference type="ARBA" id="ARBA00022909"/>
    </source>
</evidence>
<evidence type="ECO:0000313" key="10">
    <source>
        <dbReference type="EMBL" id="CAB4891210.1"/>
    </source>
</evidence>
<dbReference type="PROSITE" id="PS50972">
    <property type="entry name" value="PTERIN_BINDING"/>
    <property type="match status" value="1"/>
</dbReference>
<dbReference type="GO" id="GO:0046654">
    <property type="term" value="P:tetrahydrofolate biosynthetic process"/>
    <property type="evidence" value="ECO:0007669"/>
    <property type="project" value="TreeGrafter"/>
</dbReference>
<comment type="cofactor">
    <cofactor evidence="2">
        <name>Mg(2+)</name>
        <dbReference type="ChEBI" id="CHEBI:18420"/>
    </cofactor>
</comment>
<accession>A0A6J7FDT0</accession>
<dbReference type="EMBL" id="CAFBMC010000012">
    <property type="protein sequence ID" value="CAB4891210.1"/>
    <property type="molecule type" value="Genomic_DNA"/>
</dbReference>
<dbReference type="GO" id="GO:0046656">
    <property type="term" value="P:folic acid biosynthetic process"/>
    <property type="evidence" value="ECO:0007669"/>
    <property type="project" value="UniProtKB-KW"/>
</dbReference>
<dbReference type="Gene3D" id="3.20.20.20">
    <property type="entry name" value="Dihydropteroate synthase-like"/>
    <property type="match status" value="1"/>
</dbReference>
<gene>
    <name evidence="10" type="ORF">UFOPK3495_00380</name>
</gene>
<dbReference type="EC" id="2.5.1.15" evidence="4"/>
<keyword evidence="8" id="KW-0289">Folate biosynthesis</keyword>
<evidence type="ECO:0000256" key="3">
    <source>
        <dbReference type="ARBA" id="ARBA00004763"/>
    </source>
</evidence>
<dbReference type="InterPro" id="IPR045031">
    <property type="entry name" value="DHP_synth-like"/>
</dbReference>
<evidence type="ECO:0000256" key="2">
    <source>
        <dbReference type="ARBA" id="ARBA00001946"/>
    </source>
</evidence>
<dbReference type="GO" id="GO:0004156">
    <property type="term" value="F:dihydropteroate synthase activity"/>
    <property type="evidence" value="ECO:0007669"/>
    <property type="project" value="UniProtKB-EC"/>
</dbReference>
<name>A0A6J7FDT0_9ZZZZ</name>
<dbReference type="SUPFAM" id="SSF51717">
    <property type="entry name" value="Dihydropteroate synthetase-like"/>
    <property type="match status" value="1"/>
</dbReference>
<organism evidence="10">
    <name type="scientific">freshwater metagenome</name>
    <dbReference type="NCBI Taxonomy" id="449393"/>
    <lineage>
        <taxon>unclassified sequences</taxon>
        <taxon>metagenomes</taxon>
        <taxon>ecological metagenomes</taxon>
    </lineage>
</organism>
<dbReference type="GO" id="GO:0005829">
    <property type="term" value="C:cytosol"/>
    <property type="evidence" value="ECO:0007669"/>
    <property type="project" value="TreeGrafter"/>
</dbReference>
<keyword evidence="5" id="KW-0808">Transferase</keyword>